<reference evidence="1" key="1">
    <citation type="submission" date="2019-08" db="EMBL/GenBank/DDBJ databases">
        <authorList>
            <person name="Kucharzyk K."/>
            <person name="Murdoch R.W."/>
            <person name="Higgins S."/>
            <person name="Loffler F."/>
        </authorList>
    </citation>
    <scope>NUCLEOTIDE SEQUENCE</scope>
</reference>
<dbReference type="EMBL" id="VSSQ01016006">
    <property type="protein sequence ID" value="MPM56931.1"/>
    <property type="molecule type" value="Genomic_DNA"/>
</dbReference>
<sequence>MQAVRLPTALAAGQEFDFAAALQDELLQVLLAPKVGKELQTNRKLVEQLLAFRNLALGKLGDGCADPCLCLHLLPH</sequence>
<protein>
    <submittedName>
        <fullName evidence="1">Uncharacterized protein</fullName>
    </submittedName>
</protein>
<organism evidence="1">
    <name type="scientific">bioreactor metagenome</name>
    <dbReference type="NCBI Taxonomy" id="1076179"/>
    <lineage>
        <taxon>unclassified sequences</taxon>
        <taxon>metagenomes</taxon>
        <taxon>ecological metagenomes</taxon>
    </lineage>
</organism>
<name>A0A645AXA0_9ZZZZ</name>
<accession>A0A645AXA0</accession>
<comment type="caution">
    <text evidence="1">The sequence shown here is derived from an EMBL/GenBank/DDBJ whole genome shotgun (WGS) entry which is preliminary data.</text>
</comment>
<evidence type="ECO:0000313" key="1">
    <source>
        <dbReference type="EMBL" id="MPM56931.1"/>
    </source>
</evidence>
<gene>
    <name evidence="1" type="ORF">SDC9_103748</name>
</gene>
<proteinExistence type="predicted"/>
<dbReference type="AlphaFoldDB" id="A0A645AXA0"/>